<evidence type="ECO:0000313" key="11">
    <source>
        <dbReference type="Proteomes" id="UP001162090"/>
    </source>
</evidence>
<feature type="transmembrane region" description="Helical" evidence="8">
    <location>
        <begin position="389"/>
        <end position="412"/>
    </location>
</feature>
<comment type="subcellular location">
    <subcellularLocation>
        <location evidence="1">Endomembrane system</location>
        <topology evidence="1">Multi-pass membrane protein</topology>
    </subcellularLocation>
</comment>
<comment type="similarity">
    <text evidence="2">Belongs to the major facilitator superfamily.</text>
</comment>
<evidence type="ECO:0000256" key="7">
    <source>
        <dbReference type="SAM" id="MobiDB-lite"/>
    </source>
</evidence>
<gene>
    <name evidence="10" type="primary">SUVC02G2480</name>
    <name evidence="10" type="ORF">SUVC_02G2480</name>
</gene>
<feature type="region of interest" description="Disordered" evidence="7">
    <location>
        <begin position="20"/>
        <end position="169"/>
    </location>
</feature>
<organism evidence="10 11">
    <name type="scientific">Saccharomyces uvarum</name>
    <name type="common">Yeast</name>
    <name type="synonym">Saccharomyces bayanus var. uvarum</name>
    <dbReference type="NCBI Taxonomy" id="230603"/>
    <lineage>
        <taxon>Eukaryota</taxon>
        <taxon>Fungi</taxon>
        <taxon>Dikarya</taxon>
        <taxon>Ascomycota</taxon>
        <taxon>Saccharomycotina</taxon>
        <taxon>Saccharomycetes</taxon>
        <taxon>Saccharomycetales</taxon>
        <taxon>Saccharomycetaceae</taxon>
        <taxon>Saccharomyces</taxon>
    </lineage>
</organism>
<name>A0AA35NMQ5_SACUV</name>
<feature type="transmembrane region" description="Helical" evidence="8">
    <location>
        <begin position="424"/>
        <end position="444"/>
    </location>
</feature>
<evidence type="ECO:0000256" key="4">
    <source>
        <dbReference type="ARBA" id="ARBA00022692"/>
    </source>
</evidence>
<dbReference type="AlphaFoldDB" id="A0AA35NMQ5"/>
<sequence length="775" mass="86384">MGKKDRQRKKLREFAKLKNRQQNLRKSVQSLKKEVQRKSVAPENLNRIVFGNLKREEASENSPLLPAPSEPREGSGPKTLNINANDTRSLPELPENSTSVETESDDIEGKLAENANEEPPKFLSQEEPPKFLSREEPGKKSPSQNSVSDFSDRSVSPLQSITSDNTPMSVHEVPESLANALEGNGDIVVAQLDSCVPAINALPTSDLSPTSATSAPEVLVDRPQMRAYEYGSISRTVKDVENGTTSSYARVASSDKFVHDLTRRRIFSSCMCTYLFFIAMDSTILMSIVSKIASEFHELWRLSLIISIYLLSNAIGQLVFLKLSIVTSVKLLLCVAQFSFILGSYLSWSAFHFWTFVFARSITGFGSGALMALKSTIMNRFSDKKKNGYSLSASVIVFSLGVAIGPFLVYLFDNSRGSGWKNAFLIPVPFCLVNASIMLADIYSIKDNLHHGGSAPISWKRIKKILMSPDLYEILTLALLLLCFVQVTSLDITRLEHSAVIQGVLFFVIITCGILFWWIETNETYANSIISMSLRGDKHLMWTIMGISFCFAALMCIIPFGTTYFTIVLNISTLQIAERLLPLSVAIVVGYFSVCYFWKPQMKNYLLEVVLGGVTLILYIALMGASLSLPVWKQYVCLSLPLLGSAMILTLLSSLYHEYHQPKKSPISGSIVYCFSAMGGTIGISLGGYVFHKTLLKAVHDGVMKFSKHGYHEKDLLKIIEHATQSSDWVHESAPKFIFQTLIECYLQACRNVFKLSAILFTITVMTMFFFNRVN</sequence>
<dbReference type="SUPFAM" id="SSF103473">
    <property type="entry name" value="MFS general substrate transporter"/>
    <property type="match status" value="1"/>
</dbReference>
<dbReference type="InterPro" id="IPR011701">
    <property type="entry name" value="MFS"/>
</dbReference>
<feature type="transmembrane region" description="Helical" evidence="8">
    <location>
        <begin position="465"/>
        <end position="487"/>
    </location>
</feature>
<feature type="compositionally biased region" description="Basic and acidic residues" evidence="7">
    <location>
        <begin position="127"/>
        <end position="139"/>
    </location>
</feature>
<feature type="transmembrane region" description="Helical" evidence="8">
    <location>
        <begin position="540"/>
        <end position="560"/>
    </location>
</feature>
<evidence type="ECO:0000256" key="2">
    <source>
        <dbReference type="ARBA" id="ARBA00008335"/>
    </source>
</evidence>
<feature type="transmembrane region" description="Helical" evidence="8">
    <location>
        <begin position="499"/>
        <end position="519"/>
    </location>
</feature>
<feature type="compositionally biased region" description="Polar residues" evidence="7">
    <location>
        <begin position="20"/>
        <end position="30"/>
    </location>
</feature>
<accession>A0AA35NMQ5</accession>
<feature type="compositionally biased region" description="Polar residues" evidence="7">
    <location>
        <begin position="141"/>
        <end position="168"/>
    </location>
</feature>
<feature type="transmembrane region" description="Helical" evidence="8">
    <location>
        <begin position="331"/>
        <end position="351"/>
    </location>
</feature>
<dbReference type="GO" id="GO:0015174">
    <property type="term" value="F:basic amino acid transmembrane transporter activity"/>
    <property type="evidence" value="ECO:0007669"/>
    <property type="project" value="TreeGrafter"/>
</dbReference>
<feature type="transmembrane region" description="Helical" evidence="8">
    <location>
        <begin position="357"/>
        <end position="377"/>
    </location>
</feature>
<dbReference type="PANTHER" id="PTHR23501:SF191">
    <property type="entry name" value="VACUOLAR BASIC AMINO ACID TRANSPORTER 4"/>
    <property type="match status" value="1"/>
</dbReference>
<feature type="transmembrane region" description="Helical" evidence="8">
    <location>
        <begin position="671"/>
        <end position="691"/>
    </location>
</feature>
<dbReference type="PROSITE" id="PS50850">
    <property type="entry name" value="MFS"/>
    <property type="match status" value="1"/>
</dbReference>
<feature type="compositionally biased region" description="Polar residues" evidence="7">
    <location>
        <begin position="78"/>
        <end position="88"/>
    </location>
</feature>
<keyword evidence="3" id="KW-0813">Transport</keyword>
<protein>
    <recommendedName>
        <fullName evidence="9">Major facilitator superfamily (MFS) profile domain-containing protein</fullName>
    </recommendedName>
</protein>
<evidence type="ECO:0000256" key="8">
    <source>
        <dbReference type="SAM" id="Phobius"/>
    </source>
</evidence>
<evidence type="ECO:0000313" key="10">
    <source>
        <dbReference type="EMBL" id="CAI4055404.1"/>
    </source>
</evidence>
<dbReference type="GO" id="GO:0000329">
    <property type="term" value="C:fungal-type vacuole membrane"/>
    <property type="evidence" value="ECO:0007669"/>
    <property type="project" value="TreeGrafter"/>
</dbReference>
<keyword evidence="4 8" id="KW-0812">Transmembrane</keyword>
<dbReference type="GO" id="GO:0012505">
    <property type="term" value="C:endomembrane system"/>
    <property type="evidence" value="ECO:0007669"/>
    <property type="project" value="UniProtKB-SubCell"/>
</dbReference>
<feature type="transmembrane region" description="Helical" evidence="8">
    <location>
        <begin position="638"/>
        <end position="659"/>
    </location>
</feature>
<reference evidence="10" key="1">
    <citation type="submission" date="2022-10" db="EMBL/GenBank/DDBJ databases">
        <authorList>
            <person name="Byrne P K."/>
        </authorList>
    </citation>
    <scope>NUCLEOTIDE SEQUENCE</scope>
    <source>
        <strain evidence="10">CBS7001</strain>
    </source>
</reference>
<feature type="transmembrane region" description="Helical" evidence="8">
    <location>
        <begin position="753"/>
        <end position="771"/>
    </location>
</feature>
<dbReference type="InterPro" id="IPR036259">
    <property type="entry name" value="MFS_trans_sf"/>
</dbReference>
<dbReference type="InterPro" id="IPR020846">
    <property type="entry name" value="MFS_dom"/>
</dbReference>
<evidence type="ECO:0000256" key="1">
    <source>
        <dbReference type="ARBA" id="ARBA00004127"/>
    </source>
</evidence>
<feature type="domain" description="Major facilitator superfamily (MFS) profile" evidence="9">
    <location>
        <begin position="267"/>
        <end position="775"/>
    </location>
</feature>
<evidence type="ECO:0000256" key="3">
    <source>
        <dbReference type="ARBA" id="ARBA00022448"/>
    </source>
</evidence>
<feature type="transmembrane region" description="Helical" evidence="8">
    <location>
        <begin position="580"/>
        <end position="598"/>
    </location>
</feature>
<dbReference type="Pfam" id="PF07690">
    <property type="entry name" value="MFS_1"/>
    <property type="match status" value="1"/>
</dbReference>
<keyword evidence="6 8" id="KW-0472">Membrane</keyword>
<dbReference type="EMBL" id="OX365913">
    <property type="protein sequence ID" value="CAI4055404.1"/>
    <property type="molecule type" value="Genomic_DNA"/>
</dbReference>
<evidence type="ECO:0000256" key="5">
    <source>
        <dbReference type="ARBA" id="ARBA00022989"/>
    </source>
</evidence>
<dbReference type="Gene3D" id="1.20.1250.20">
    <property type="entry name" value="MFS general substrate transporter like domains"/>
    <property type="match status" value="2"/>
</dbReference>
<evidence type="ECO:0000256" key="6">
    <source>
        <dbReference type="ARBA" id="ARBA00023136"/>
    </source>
</evidence>
<proteinExistence type="inferred from homology"/>
<keyword evidence="5 8" id="KW-1133">Transmembrane helix</keyword>
<feature type="transmembrane region" description="Helical" evidence="8">
    <location>
        <begin position="272"/>
        <end position="293"/>
    </location>
</feature>
<evidence type="ECO:0000259" key="9">
    <source>
        <dbReference type="PROSITE" id="PS50850"/>
    </source>
</evidence>
<feature type="transmembrane region" description="Helical" evidence="8">
    <location>
        <begin position="299"/>
        <end position="319"/>
    </location>
</feature>
<dbReference type="PANTHER" id="PTHR23501">
    <property type="entry name" value="MAJOR FACILITATOR SUPERFAMILY"/>
    <property type="match status" value="1"/>
</dbReference>
<feature type="transmembrane region" description="Helical" evidence="8">
    <location>
        <begin position="605"/>
        <end position="632"/>
    </location>
</feature>
<dbReference type="Proteomes" id="UP001162090">
    <property type="component" value="Chromosome 2"/>
</dbReference>